<accession>A0ABS3KAE0</accession>
<dbReference type="GO" id="GO:0008113">
    <property type="term" value="F:peptide-methionine (S)-S-oxide reductase activity"/>
    <property type="evidence" value="ECO:0007669"/>
    <property type="project" value="UniProtKB-EC"/>
</dbReference>
<dbReference type="Pfam" id="PF01625">
    <property type="entry name" value="PMSR"/>
    <property type="match status" value="1"/>
</dbReference>
<dbReference type="Gene3D" id="3.30.1060.10">
    <property type="entry name" value="Peptide methionine sulphoxide reductase MsrA"/>
    <property type="match status" value="1"/>
</dbReference>
<dbReference type="InterPro" id="IPR002569">
    <property type="entry name" value="Met_Sox_Rdtase_MsrA_dom"/>
</dbReference>
<dbReference type="RefSeq" id="WP_207445993.1">
    <property type="nucleotide sequence ID" value="NZ_CP061091.1"/>
</dbReference>
<proteinExistence type="inferred from homology"/>
<dbReference type="Proteomes" id="UP001518990">
    <property type="component" value="Unassembled WGS sequence"/>
</dbReference>
<comment type="catalytic activity">
    <reaction evidence="2 4">
        <text>L-methionyl-[protein] + [thioredoxin]-disulfide + H2O = L-methionyl-(S)-S-oxide-[protein] + [thioredoxin]-dithiol</text>
        <dbReference type="Rhea" id="RHEA:14217"/>
        <dbReference type="Rhea" id="RHEA-COMP:10698"/>
        <dbReference type="Rhea" id="RHEA-COMP:10700"/>
        <dbReference type="Rhea" id="RHEA-COMP:12313"/>
        <dbReference type="Rhea" id="RHEA-COMP:12315"/>
        <dbReference type="ChEBI" id="CHEBI:15377"/>
        <dbReference type="ChEBI" id="CHEBI:16044"/>
        <dbReference type="ChEBI" id="CHEBI:29950"/>
        <dbReference type="ChEBI" id="CHEBI:44120"/>
        <dbReference type="ChEBI" id="CHEBI:50058"/>
        <dbReference type="EC" id="1.8.4.11"/>
    </reaction>
</comment>
<dbReference type="EMBL" id="JACTNF010000005">
    <property type="protein sequence ID" value="MBO1074412.1"/>
    <property type="molecule type" value="Genomic_DNA"/>
</dbReference>
<dbReference type="EC" id="1.8.4.11" evidence="4"/>
<dbReference type="HAMAP" id="MF_01401">
    <property type="entry name" value="MsrA"/>
    <property type="match status" value="1"/>
</dbReference>
<comment type="function">
    <text evidence="4">Has an important function as a repair enzyme for proteins that have been inactivated by oxidation. Catalyzes the reversible oxidation-reduction of methionine sulfoxide in proteins to methionine.</text>
</comment>
<dbReference type="PANTHER" id="PTHR43774">
    <property type="entry name" value="PEPTIDE METHIONINE SULFOXIDE REDUCTASE"/>
    <property type="match status" value="1"/>
</dbReference>
<evidence type="ECO:0000256" key="2">
    <source>
        <dbReference type="ARBA" id="ARBA00047806"/>
    </source>
</evidence>
<reference evidence="6 7" key="1">
    <citation type="submission" date="2020-09" db="EMBL/GenBank/DDBJ databases">
        <title>Roseomonas.</title>
        <authorList>
            <person name="Zhu W."/>
        </authorList>
    </citation>
    <scope>NUCLEOTIDE SEQUENCE [LARGE SCALE GENOMIC DNA]</scope>
    <source>
        <strain evidence="6 7">1311</strain>
    </source>
</reference>
<comment type="caution">
    <text evidence="6">The sequence shown here is derived from an EMBL/GenBank/DDBJ whole genome shotgun (WGS) entry which is preliminary data.</text>
</comment>
<evidence type="ECO:0000259" key="5">
    <source>
        <dbReference type="Pfam" id="PF01625"/>
    </source>
</evidence>
<organism evidence="6 7">
    <name type="scientific">Roseomonas marmotae</name>
    <dbReference type="NCBI Taxonomy" id="2768161"/>
    <lineage>
        <taxon>Bacteria</taxon>
        <taxon>Pseudomonadati</taxon>
        <taxon>Pseudomonadota</taxon>
        <taxon>Alphaproteobacteria</taxon>
        <taxon>Acetobacterales</taxon>
        <taxon>Roseomonadaceae</taxon>
        <taxon>Roseomonas</taxon>
    </lineage>
</organism>
<name>A0ABS3KAE0_9PROT</name>
<sequence length="185" mass="20364">MPNTSSTETAILGGGCFWCIDAAFRELTGVTEVVSGYAGGHVPNPSYEQVCGKQTGHAEVVKLTFDPAVVSYADILRIFFTLHDPTTKDRQGADVGPQYRSIILTLNEEQERTAREVIAELDAQGLWPAPIVTEVVPAGPFWPAEPEHQDYFVRNPWSGYCRVVVAPKVAKFRKSFADRLKTHAA</sequence>
<comment type="catalytic activity">
    <reaction evidence="3 4">
        <text>[thioredoxin]-disulfide + L-methionine + H2O = L-methionine (S)-S-oxide + [thioredoxin]-dithiol</text>
        <dbReference type="Rhea" id="RHEA:19993"/>
        <dbReference type="Rhea" id="RHEA-COMP:10698"/>
        <dbReference type="Rhea" id="RHEA-COMP:10700"/>
        <dbReference type="ChEBI" id="CHEBI:15377"/>
        <dbReference type="ChEBI" id="CHEBI:29950"/>
        <dbReference type="ChEBI" id="CHEBI:50058"/>
        <dbReference type="ChEBI" id="CHEBI:57844"/>
        <dbReference type="ChEBI" id="CHEBI:58772"/>
        <dbReference type="EC" id="1.8.4.11"/>
    </reaction>
</comment>
<evidence type="ECO:0000256" key="1">
    <source>
        <dbReference type="ARBA" id="ARBA00023002"/>
    </source>
</evidence>
<evidence type="ECO:0000313" key="7">
    <source>
        <dbReference type="Proteomes" id="UP001518990"/>
    </source>
</evidence>
<keyword evidence="1 4" id="KW-0560">Oxidoreductase</keyword>
<evidence type="ECO:0000256" key="3">
    <source>
        <dbReference type="ARBA" id="ARBA00048782"/>
    </source>
</evidence>
<dbReference type="PANTHER" id="PTHR43774:SF1">
    <property type="entry name" value="PEPTIDE METHIONINE SULFOXIDE REDUCTASE MSRA 2"/>
    <property type="match status" value="1"/>
</dbReference>
<dbReference type="InterPro" id="IPR036509">
    <property type="entry name" value="Met_Sox_Rdtase_MsrA_sf"/>
</dbReference>
<feature type="domain" description="Peptide methionine sulphoxide reductase MsrA" evidence="5">
    <location>
        <begin position="9"/>
        <end position="161"/>
    </location>
</feature>
<gene>
    <name evidence="4 6" type="primary">msrA</name>
    <name evidence="6" type="ORF">IAI60_07305</name>
</gene>
<protein>
    <recommendedName>
        <fullName evidence="4">Peptide methionine sulfoxide reductase MsrA</fullName>
        <shortName evidence="4">Protein-methionine-S-oxide reductase</shortName>
        <ecNumber evidence="4">1.8.4.11</ecNumber>
    </recommendedName>
    <alternativeName>
        <fullName evidence="4">Peptide-methionine (S)-S-oxide reductase</fullName>
        <shortName evidence="4">Peptide Met(O) reductase</shortName>
    </alternativeName>
</protein>
<evidence type="ECO:0000313" key="6">
    <source>
        <dbReference type="EMBL" id="MBO1074412.1"/>
    </source>
</evidence>
<feature type="active site" evidence="4">
    <location>
        <position position="16"/>
    </location>
</feature>
<keyword evidence="7" id="KW-1185">Reference proteome</keyword>
<dbReference type="NCBIfam" id="TIGR00401">
    <property type="entry name" value="msrA"/>
    <property type="match status" value="1"/>
</dbReference>
<evidence type="ECO:0000256" key="4">
    <source>
        <dbReference type="HAMAP-Rule" id="MF_01401"/>
    </source>
</evidence>
<dbReference type="SUPFAM" id="SSF55068">
    <property type="entry name" value="Peptide methionine sulfoxide reductase"/>
    <property type="match status" value="1"/>
</dbReference>
<comment type="similarity">
    <text evidence="4">Belongs to the MsrA Met sulfoxide reductase family.</text>
</comment>